<dbReference type="InterPro" id="IPR010105">
    <property type="entry name" value="TonB_sidphr_rcpt"/>
</dbReference>
<evidence type="ECO:0000256" key="10">
    <source>
        <dbReference type="ARBA" id="ARBA00023077"/>
    </source>
</evidence>
<comment type="caution">
    <text evidence="19">The sequence shown here is derived from an EMBL/GenBank/DDBJ whole genome shotgun (WGS) entry which is preliminary data.</text>
</comment>
<evidence type="ECO:0000256" key="16">
    <source>
        <dbReference type="SAM" id="SignalP"/>
    </source>
</evidence>
<dbReference type="Gene3D" id="2.40.170.20">
    <property type="entry name" value="TonB-dependent receptor, beta-barrel domain"/>
    <property type="match status" value="1"/>
</dbReference>
<evidence type="ECO:0000313" key="19">
    <source>
        <dbReference type="EMBL" id="MDC7676388.1"/>
    </source>
</evidence>
<keyword evidence="9" id="KW-0406">Ion transport</keyword>
<dbReference type="PANTHER" id="PTHR32552:SF89">
    <property type="entry name" value="CATECHOLATE SIDEROPHORE RECEPTOR FIU"/>
    <property type="match status" value="1"/>
</dbReference>
<protein>
    <submittedName>
        <fullName evidence="19">Catecholate siderophore receptor Fiu</fullName>
    </submittedName>
</protein>
<evidence type="ECO:0000256" key="2">
    <source>
        <dbReference type="ARBA" id="ARBA00009810"/>
    </source>
</evidence>
<dbReference type="NCBIfam" id="NF007349">
    <property type="entry name" value="PRK09840.1"/>
    <property type="match status" value="1"/>
</dbReference>
<reference evidence="19 20" key="1">
    <citation type="submission" date="2023-01" db="EMBL/GenBank/DDBJ databases">
        <title>Novel species of the genus Asticcacaulis isolated from rivers.</title>
        <authorList>
            <person name="Lu H."/>
        </authorList>
    </citation>
    <scope>NUCLEOTIDE SEQUENCE [LARGE SCALE GENOMIC DNA]</scope>
    <source>
        <strain evidence="19 20">LKC15W</strain>
    </source>
</reference>
<dbReference type="NCBIfam" id="TIGR01783">
    <property type="entry name" value="TonB-siderophor"/>
    <property type="match status" value="1"/>
</dbReference>
<keyword evidence="20" id="KW-1185">Reference proteome</keyword>
<dbReference type="PANTHER" id="PTHR32552">
    <property type="entry name" value="FERRICHROME IRON RECEPTOR-RELATED"/>
    <property type="match status" value="1"/>
</dbReference>
<dbReference type="EMBL" id="JAQQKV010000002">
    <property type="protein sequence ID" value="MDC7676388.1"/>
    <property type="molecule type" value="Genomic_DNA"/>
</dbReference>
<feature type="chain" id="PRO_5045879531" evidence="16">
    <location>
        <begin position="35"/>
        <end position="766"/>
    </location>
</feature>
<evidence type="ECO:0000259" key="18">
    <source>
        <dbReference type="Pfam" id="PF07715"/>
    </source>
</evidence>
<dbReference type="PROSITE" id="PS52016">
    <property type="entry name" value="TONB_DEPENDENT_REC_3"/>
    <property type="match status" value="1"/>
</dbReference>
<sequence length="766" mass="82236">MTKIRSRKHSVNRYLATVAAVAIPAMPLIAHAQAAEEKTLKEVTVTATVDKYKSELTSPKFTQALVDTPKTVTVITKNIIQEQGATTLMEALRNTPGITMQLGENGNTSSGDTFQMRGFSTQSSLFLDGIRDLGAVTRDTFNIEQIEVAKGPSGSDGGRGSSSGYINLVSKLPTLQDASSLQANLTSEGGLRGAVDVNHKLGDTIAFRLNAFSQDNDVPGRDEVNNSGYGIAPSIAFGLGTRTRLYAFAQHVKQDNVPDGGIPSIGLEGFYNADATIRAGAKVDRENFYGSVNDFEKTEANMLTVKFEHDLNENTFVTNTARYGKTSMDRVLTGINGINPANSGAVLTNPSTWTLARSRQGVDQENEILANQTSIVTSFTLGGLEHDLSAGAEVMYERQKTLTLATSLATTPVADVPVIPAANLYNPNANVVLPALLRTGAMTEGSTTTLSLYAFDTIKLNDQWLINAGFRSDTYSTETDIITVQGRVTAPAVQTIPVGTKLAAHIEGDDTVFSWNVGAVYKPLPNGSIYASIANSVTPPGGANFTLSESATSTANPNMDPQETFNYELGTKWDLLNEHLSLTAAYYRTEHENEIAIDSDPSSAVRVVQFGKRIVEGLELSAVGKINDKWSIMAGIATMETEITDGSTGNNANGAAARWSPDLTGTVWTTYKVLPKLTIGGGARYTSDQKRVVDPAAVIATSNVPEIPAYWVVDAMAAYDFNRDVALRLNVYNLFDEDYISTLNNSGARLTMGQPRAATLSLSYKF</sequence>
<dbReference type="InterPro" id="IPR012910">
    <property type="entry name" value="Plug_dom"/>
</dbReference>
<evidence type="ECO:0000256" key="12">
    <source>
        <dbReference type="ARBA" id="ARBA00023170"/>
    </source>
</evidence>
<evidence type="ECO:0000256" key="15">
    <source>
        <dbReference type="RuleBase" id="RU003357"/>
    </source>
</evidence>
<keyword evidence="6 14" id="KW-0812">Transmembrane</keyword>
<comment type="subcellular location">
    <subcellularLocation>
        <location evidence="1 14">Cell outer membrane</location>
        <topology evidence="1 14">Multi-pass membrane protein</topology>
    </subcellularLocation>
</comment>
<accession>A0ABT5HK54</accession>
<dbReference type="Gene3D" id="2.170.130.10">
    <property type="entry name" value="TonB-dependent receptor, plug domain"/>
    <property type="match status" value="1"/>
</dbReference>
<dbReference type="RefSeq" id="WP_272744729.1">
    <property type="nucleotide sequence ID" value="NZ_JAQQKV010000002.1"/>
</dbReference>
<evidence type="ECO:0000256" key="7">
    <source>
        <dbReference type="ARBA" id="ARBA00022729"/>
    </source>
</evidence>
<keyword evidence="3 14" id="KW-0813">Transport</keyword>
<keyword evidence="11 14" id="KW-0472">Membrane</keyword>
<dbReference type="InterPro" id="IPR000531">
    <property type="entry name" value="Beta-barrel_TonB"/>
</dbReference>
<dbReference type="InterPro" id="IPR039426">
    <property type="entry name" value="TonB-dep_rcpt-like"/>
</dbReference>
<dbReference type="Proteomes" id="UP001218579">
    <property type="component" value="Unassembled WGS sequence"/>
</dbReference>
<evidence type="ECO:0000256" key="8">
    <source>
        <dbReference type="ARBA" id="ARBA00023004"/>
    </source>
</evidence>
<gene>
    <name evidence="19" type="ORF">PQU98_09625</name>
</gene>
<keyword evidence="7 16" id="KW-0732">Signal</keyword>
<evidence type="ECO:0000256" key="6">
    <source>
        <dbReference type="ARBA" id="ARBA00022692"/>
    </source>
</evidence>
<organism evidence="19 20">
    <name type="scientific">Asticcacaulis machinosus</name>
    <dbReference type="NCBI Taxonomy" id="2984211"/>
    <lineage>
        <taxon>Bacteria</taxon>
        <taxon>Pseudomonadati</taxon>
        <taxon>Pseudomonadota</taxon>
        <taxon>Alphaproteobacteria</taxon>
        <taxon>Caulobacterales</taxon>
        <taxon>Caulobacteraceae</taxon>
        <taxon>Asticcacaulis</taxon>
    </lineage>
</organism>
<keyword evidence="5" id="KW-0410">Iron transport</keyword>
<evidence type="ECO:0000256" key="9">
    <source>
        <dbReference type="ARBA" id="ARBA00023065"/>
    </source>
</evidence>
<dbReference type="Pfam" id="PF07715">
    <property type="entry name" value="Plug"/>
    <property type="match status" value="1"/>
</dbReference>
<evidence type="ECO:0000313" key="20">
    <source>
        <dbReference type="Proteomes" id="UP001218579"/>
    </source>
</evidence>
<dbReference type="SUPFAM" id="SSF56935">
    <property type="entry name" value="Porins"/>
    <property type="match status" value="1"/>
</dbReference>
<evidence type="ECO:0000256" key="3">
    <source>
        <dbReference type="ARBA" id="ARBA00022448"/>
    </source>
</evidence>
<keyword evidence="8" id="KW-0408">Iron</keyword>
<feature type="domain" description="TonB-dependent receptor plug" evidence="18">
    <location>
        <begin position="66"/>
        <end position="164"/>
    </location>
</feature>
<evidence type="ECO:0000256" key="5">
    <source>
        <dbReference type="ARBA" id="ARBA00022496"/>
    </source>
</evidence>
<dbReference type="Pfam" id="PF00593">
    <property type="entry name" value="TonB_dep_Rec_b-barrel"/>
    <property type="match status" value="1"/>
</dbReference>
<evidence type="ECO:0000256" key="4">
    <source>
        <dbReference type="ARBA" id="ARBA00022452"/>
    </source>
</evidence>
<evidence type="ECO:0000256" key="11">
    <source>
        <dbReference type="ARBA" id="ARBA00023136"/>
    </source>
</evidence>
<feature type="domain" description="TonB-dependent receptor-like beta-barrel" evidence="17">
    <location>
        <begin position="271"/>
        <end position="734"/>
    </location>
</feature>
<proteinExistence type="inferred from homology"/>
<keyword evidence="10 15" id="KW-0798">TonB box</keyword>
<keyword evidence="13 14" id="KW-0998">Cell outer membrane</keyword>
<feature type="signal peptide" evidence="16">
    <location>
        <begin position="1"/>
        <end position="34"/>
    </location>
</feature>
<name>A0ABT5HK54_9CAUL</name>
<evidence type="ECO:0000256" key="13">
    <source>
        <dbReference type="ARBA" id="ARBA00023237"/>
    </source>
</evidence>
<comment type="similarity">
    <text evidence="2 14 15">Belongs to the TonB-dependent receptor family.</text>
</comment>
<dbReference type="InterPro" id="IPR037066">
    <property type="entry name" value="Plug_dom_sf"/>
</dbReference>
<dbReference type="CDD" id="cd01347">
    <property type="entry name" value="ligand_gated_channel"/>
    <property type="match status" value="1"/>
</dbReference>
<evidence type="ECO:0000259" key="17">
    <source>
        <dbReference type="Pfam" id="PF00593"/>
    </source>
</evidence>
<evidence type="ECO:0000256" key="14">
    <source>
        <dbReference type="PROSITE-ProRule" id="PRU01360"/>
    </source>
</evidence>
<evidence type="ECO:0000256" key="1">
    <source>
        <dbReference type="ARBA" id="ARBA00004571"/>
    </source>
</evidence>
<dbReference type="InterPro" id="IPR036942">
    <property type="entry name" value="Beta-barrel_TonB_sf"/>
</dbReference>
<keyword evidence="4 14" id="KW-1134">Transmembrane beta strand</keyword>
<keyword evidence="12 19" id="KW-0675">Receptor</keyword>